<evidence type="ECO:0000259" key="5">
    <source>
        <dbReference type="PROSITE" id="PS51935"/>
    </source>
</evidence>
<sequence>MEIQEKGICRLSIVPVRAEGSDKSEIVTQLLFGEHYTVTDVSKDQKWLRILIHFDKYEGWIDAKQHTFISDDYFNQINNVDYKISTDLSSSILYQKHQLPIVIGSILPISTNELFKMEEQLAYNGDSKSLSQKREFDFLKHIACKYLNAPYLWGGRSPFGIDCSGFTQIVFRICGYHLQRDSSQQVKAGTLVPTVEEAKPGDLAFFENEAGKIHHVGILLNKNDIIHASGLVRIDTLDEKGILNKTSGSYSHRLSSIRRVLKD</sequence>
<dbReference type="Pfam" id="PF00877">
    <property type="entry name" value="NLPC_P60"/>
    <property type="match status" value="1"/>
</dbReference>
<name>A0A937F9E5_9BACT</name>
<evidence type="ECO:0000256" key="2">
    <source>
        <dbReference type="ARBA" id="ARBA00022670"/>
    </source>
</evidence>
<accession>A0A937F9E5</accession>
<evidence type="ECO:0000256" key="1">
    <source>
        <dbReference type="ARBA" id="ARBA00007074"/>
    </source>
</evidence>
<keyword evidence="2" id="KW-0645">Protease</keyword>
<keyword evidence="4" id="KW-0788">Thiol protease</keyword>
<dbReference type="GO" id="GO:0006508">
    <property type="term" value="P:proteolysis"/>
    <property type="evidence" value="ECO:0007669"/>
    <property type="project" value="UniProtKB-KW"/>
</dbReference>
<gene>
    <name evidence="6" type="ORF">JL102_14870</name>
</gene>
<evidence type="ECO:0000313" key="6">
    <source>
        <dbReference type="EMBL" id="MBL3657427.1"/>
    </source>
</evidence>
<dbReference type="InterPro" id="IPR041382">
    <property type="entry name" value="SH3_16"/>
</dbReference>
<dbReference type="InterPro" id="IPR038765">
    <property type="entry name" value="Papain-like_cys_pep_sf"/>
</dbReference>
<keyword evidence="3" id="KW-0378">Hydrolase</keyword>
<dbReference type="InterPro" id="IPR051202">
    <property type="entry name" value="Peptidase_C40"/>
</dbReference>
<keyword evidence="7" id="KW-1185">Reference proteome</keyword>
<dbReference type="PANTHER" id="PTHR47053">
    <property type="entry name" value="MUREIN DD-ENDOPEPTIDASE MEPH-RELATED"/>
    <property type="match status" value="1"/>
</dbReference>
<evidence type="ECO:0000313" key="7">
    <source>
        <dbReference type="Proteomes" id="UP000659388"/>
    </source>
</evidence>
<proteinExistence type="inferred from homology"/>
<dbReference type="PROSITE" id="PS51935">
    <property type="entry name" value="NLPC_P60"/>
    <property type="match status" value="1"/>
</dbReference>
<evidence type="ECO:0000256" key="4">
    <source>
        <dbReference type="ARBA" id="ARBA00022807"/>
    </source>
</evidence>
<dbReference type="GO" id="GO:0008234">
    <property type="term" value="F:cysteine-type peptidase activity"/>
    <property type="evidence" value="ECO:0007669"/>
    <property type="project" value="UniProtKB-KW"/>
</dbReference>
<feature type="domain" description="NlpC/P60" evidence="5">
    <location>
        <begin position="133"/>
        <end position="261"/>
    </location>
</feature>
<evidence type="ECO:0000256" key="3">
    <source>
        <dbReference type="ARBA" id="ARBA00022801"/>
    </source>
</evidence>
<dbReference type="Proteomes" id="UP000659388">
    <property type="component" value="Unassembled WGS sequence"/>
</dbReference>
<dbReference type="AlphaFoldDB" id="A0A937F9E5"/>
<dbReference type="PANTHER" id="PTHR47053:SF1">
    <property type="entry name" value="MUREIN DD-ENDOPEPTIDASE MEPH-RELATED"/>
    <property type="match status" value="1"/>
</dbReference>
<dbReference type="Pfam" id="PF18348">
    <property type="entry name" value="SH3_16"/>
    <property type="match status" value="1"/>
</dbReference>
<protein>
    <submittedName>
        <fullName evidence="6">C40 family peptidase</fullName>
    </submittedName>
</protein>
<dbReference type="RefSeq" id="WP_202245222.1">
    <property type="nucleotide sequence ID" value="NZ_JAESIY010000008.1"/>
</dbReference>
<comment type="similarity">
    <text evidence="1">Belongs to the peptidase C40 family.</text>
</comment>
<dbReference type="Gene3D" id="3.90.1720.10">
    <property type="entry name" value="endopeptidase domain like (from Nostoc punctiforme)"/>
    <property type="match status" value="1"/>
</dbReference>
<dbReference type="EMBL" id="JAESIY010000008">
    <property type="protein sequence ID" value="MBL3657427.1"/>
    <property type="molecule type" value="Genomic_DNA"/>
</dbReference>
<organism evidence="6 7">
    <name type="scientific">Fulvivirga sediminis</name>
    <dbReference type="NCBI Taxonomy" id="2803949"/>
    <lineage>
        <taxon>Bacteria</taxon>
        <taxon>Pseudomonadati</taxon>
        <taxon>Bacteroidota</taxon>
        <taxon>Cytophagia</taxon>
        <taxon>Cytophagales</taxon>
        <taxon>Fulvivirgaceae</taxon>
        <taxon>Fulvivirga</taxon>
    </lineage>
</organism>
<dbReference type="InterPro" id="IPR000064">
    <property type="entry name" value="NLP_P60_dom"/>
</dbReference>
<comment type="caution">
    <text evidence="6">The sequence shown here is derived from an EMBL/GenBank/DDBJ whole genome shotgun (WGS) entry which is preliminary data.</text>
</comment>
<dbReference type="Gene3D" id="2.30.30.40">
    <property type="entry name" value="SH3 Domains"/>
    <property type="match status" value="1"/>
</dbReference>
<reference evidence="6" key="1">
    <citation type="submission" date="2021-01" db="EMBL/GenBank/DDBJ databases">
        <title>Fulvivirga kasyanovii gen. nov., sp nov., a novel member of the phylum Bacteroidetes isolated from seawater in a mussel farm.</title>
        <authorList>
            <person name="Zhao L.-H."/>
            <person name="Wang Z.-J."/>
        </authorList>
    </citation>
    <scope>NUCLEOTIDE SEQUENCE</scope>
    <source>
        <strain evidence="6">2943</strain>
    </source>
</reference>
<dbReference type="SUPFAM" id="SSF54001">
    <property type="entry name" value="Cysteine proteinases"/>
    <property type="match status" value="1"/>
</dbReference>